<protein>
    <recommendedName>
        <fullName evidence="6 14">Adenylyl-sulfate kinase</fullName>
        <ecNumber evidence="5 14">2.7.1.25</ecNumber>
    </recommendedName>
    <alternativeName>
        <fullName evidence="12 14">APS kinase</fullName>
    </alternativeName>
    <alternativeName>
        <fullName evidence="13 14">ATP adenosine-5'-phosphosulfate 3'-phosphotransferase</fullName>
    </alternativeName>
    <alternativeName>
        <fullName evidence="11 14">Adenosine-5'-phosphosulfate kinase</fullName>
    </alternativeName>
</protein>
<dbReference type="EMBL" id="JBDPZD010000001">
    <property type="protein sequence ID" value="MEO3690270.1"/>
    <property type="molecule type" value="Genomic_DNA"/>
</dbReference>
<dbReference type="NCBIfam" id="TIGR00455">
    <property type="entry name" value="apsK"/>
    <property type="match status" value="1"/>
</dbReference>
<evidence type="ECO:0000256" key="12">
    <source>
        <dbReference type="ARBA" id="ARBA00031393"/>
    </source>
</evidence>
<dbReference type="Gene3D" id="3.40.50.300">
    <property type="entry name" value="P-loop containing nucleotide triphosphate hydrolases"/>
    <property type="match status" value="1"/>
</dbReference>
<keyword evidence="7 14" id="KW-0808">Transferase</keyword>
<feature type="domain" description="APS kinase" evidence="15">
    <location>
        <begin position="366"/>
        <end position="516"/>
    </location>
</feature>
<evidence type="ECO:0000256" key="5">
    <source>
        <dbReference type="ARBA" id="ARBA00012121"/>
    </source>
</evidence>
<evidence type="ECO:0000313" key="17">
    <source>
        <dbReference type="Proteomes" id="UP001495147"/>
    </source>
</evidence>
<gene>
    <name evidence="14 16" type="primary">cysC</name>
    <name evidence="16" type="ORF">ABDJ85_02260</name>
</gene>
<comment type="caution">
    <text evidence="16">The sequence shown here is derived from an EMBL/GenBank/DDBJ whole genome shotgun (WGS) entry which is preliminary data.</text>
</comment>
<dbReference type="InterPro" id="IPR009000">
    <property type="entry name" value="Transl_B-barrel_sf"/>
</dbReference>
<dbReference type="PANTHER" id="PTHR11055">
    <property type="entry name" value="BIFUNCTIONAL 3'-PHOSPHOADENOSINE 5'-PHOSPHOSULFATE SYNTHASE"/>
    <property type="match status" value="1"/>
</dbReference>
<evidence type="ECO:0000256" key="14">
    <source>
        <dbReference type="HAMAP-Rule" id="MF_00065"/>
    </source>
</evidence>
<dbReference type="SUPFAM" id="SSF50447">
    <property type="entry name" value="Translation proteins"/>
    <property type="match status" value="1"/>
</dbReference>
<comment type="function">
    <text evidence="2 14">Catalyzes the synthesis of activated sulfate.</text>
</comment>
<proteinExistence type="inferred from homology"/>
<name>A0ABV0FX66_9BURK</name>
<dbReference type="CDD" id="cd02027">
    <property type="entry name" value="APSK"/>
    <property type="match status" value="1"/>
</dbReference>
<dbReference type="InterPro" id="IPR027417">
    <property type="entry name" value="P-loop_NTPase"/>
</dbReference>
<dbReference type="InterPro" id="IPR002891">
    <property type="entry name" value="APS"/>
</dbReference>
<feature type="active site" description="Phosphoserine intermediate" evidence="14">
    <location>
        <position position="448"/>
    </location>
</feature>
<evidence type="ECO:0000256" key="13">
    <source>
        <dbReference type="ARBA" id="ARBA00031464"/>
    </source>
</evidence>
<evidence type="ECO:0000259" key="15">
    <source>
        <dbReference type="Pfam" id="PF01583"/>
    </source>
</evidence>
<evidence type="ECO:0000313" key="16">
    <source>
        <dbReference type="EMBL" id="MEO3690270.1"/>
    </source>
</evidence>
<accession>A0ABV0FX66</accession>
<evidence type="ECO:0000256" key="8">
    <source>
        <dbReference type="ARBA" id="ARBA00022741"/>
    </source>
</evidence>
<dbReference type="EC" id="2.7.1.25" evidence="5 14"/>
<feature type="binding site" evidence="14">
    <location>
        <begin position="374"/>
        <end position="381"/>
    </location>
    <ligand>
        <name>ATP</name>
        <dbReference type="ChEBI" id="CHEBI:30616"/>
    </ligand>
</feature>
<keyword evidence="17" id="KW-1185">Reference proteome</keyword>
<comment type="pathway">
    <text evidence="3 14">Sulfur metabolism; hydrogen sulfide biosynthesis; sulfite from sulfate: step 2/3.</text>
</comment>
<comment type="similarity">
    <text evidence="4 14">Belongs to the APS kinase family.</text>
</comment>
<dbReference type="GO" id="GO:0004020">
    <property type="term" value="F:adenylylsulfate kinase activity"/>
    <property type="evidence" value="ECO:0007669"/>
    <property type="project" value="UniProtKB-EC"/>
</dbReference>
<reference evidence="16 17" key="1">
    <citation type="submission" date="2024-05" db="EMBL/GenBank/DDBJ databases">
        <title>Roseateles sp. DJS-2-20 16S ribosomal RNA gene Genome sequencing and assembly.</title>
        <authorList>
            <person name="Woo H."/>
        </authorList>
    </citation>
    <scope>NUCLEOTIDE SEQUENCE [LARGE SCALE GENOMIC DNA]</scope>
    <source>
        <strain evidence="16 17">DJS-2-20</strain>
    </source>
</reference>
<dbReference type="PANTHER" id="PTHR11055:SF63">
    <property type="entry name" value="ADENYLYL-SULFATE KINASE 1, CHLOROPLASTIC"/>
    <property type="match status" value="1"/>
</dbReference>
<dbReference type="Gene3D" id="2.40.30.10">
    <property type="entry name" value="Translation factors"/>
    <property type="match status" value="1"/>
</dbReference>
<evidence type="ECO:0000256" key="9">
    <source>
        <dbReference type="ARBA" id="ARBA00022777"/>
    </source>
</evidence>
<evidence type="ECO:0000256" key="10">
    <source>
        <dbReference type="ARBA" id="ARBA00022840"/>
    </source>
</evidence>
<evidence type="ECO:0000256" key="3">
    <source>
        <dbReference type="ARBA" id="ARBA00004806"/>
    </source>
</evidence>
<keyword evidence="8 14" id="KW-0547">Nucleotide-binding</keyword>
<dbReference type="InterPro" id="IPR059117">
    <property type="entry name" value="APS_kinase_dom"/>
</dbReference>
<organism evidence="16 17">
    <name type="scientific">Roseateles paludis</name>
    <dbReference type="NCBI Taxonomy" id="3145238"/>
    <lineage>
        <taxon>Bacteria</taxon>
        <taxon>Pseudomonadati</taxon>
        <taxon>Pseudomonadota</taxon>
        <taxon>Betaproteobacteria</taxon>
        <taxon>Burkholderiales</taxon>
        <taxon>Sphaerotilaceae</taxon>
        <taxon>Roseateles</taxon>
    </lineage>
</organism>
<sequence length="570" mass="60880">MSWLQREAAEEQPPGQLWVHDLGGAGPSWRVQGVFELLANSPLGRWRWQLGEARSPALSLLEGRRRSAQLLVLVDEPSAGYTALMGVLQAAALLGNEPLAFLLDLSEDVARKMGAHIQTQAAALGLDHVHTVWVGEMEACAQQLGRTLLQMTGLRAAFLSGPLRLQVQAVLPGAGLAVRGELLQGSVAPGERVRLLPSGQVLVVRAVIGVGNSMPLCGDVVTLDLEGDAEVEPGDLISAANDPVESEDEFQVRLICDGRQTLSETADWQLCLGPAQRLRRVHVQELRADEQDPGRGLLARLRLDAPVAFEPSSALGPLRMFSLHEAASGRSVAAGMLVSPCRAASNIHRQAVSIDKQARAALKGQQPCVLWFTGLSGAGKSTIANLVEQRLHALGQHTYLLDGDNVRHGLNRDLGFSDAARAENIRRVAEVAKLMVDAGLIVLTAFISPFRAERDLARHLLAEGEFVEVFVDAPLAVAEQRDVKGLYRKARRGELKGFTGIDAPYEAPEHPELRLDTSRGTADMAADAVVALLLARGMLGAGDAATAASVRAAFAPVLHAPAAQAPQPRA</sequence>
<evidence type="ECO:0000256" key="4">
    <source>
        <dbReference type="ARBA" id="ARBA00007008"/>
    </source>
</evidence>
<dbReference type="HAMAP" id="MF_00065">
    <property type="entry name" value="Adenylyl_sulf_kinase"/>
    <property type="match status" value="1"/>
</dbReference>
<keyword evidence="14" id="KW-0597">Phosphoprotein</keyword>
<keyword evidence="9 14" id="KW-0418">Kinase</keyword>
<dbReference type="Proteomes" id="UP001495147">
    <property type="component" value="Unassembled WGS sequence"/>
</dbReference>
<evidence type="ECO:0000256" key="1">
    <source>
        <dbReference type="ARBA" id="ARBA00001823"/>
    </source>
</evidence>
<comment type="catalytic activity">
    <reaction evidence="1 14">
        <text>adenosine 5'-phosphosulfate + ATP = 3'-phosphoadenylyl sulfate + ADP + H(+)</text>
        <dbReference type="Rhea" id="RHEA:24152"/>
        <dbReference type="ChEBI" id="CHEBI:15378"/>
        <dbReference type="ChEBI" id="CHEBI:30616"/>
        <dbReference type="ChEBI" id="CHEBI:58243"/>
        <dbReference type="ChEBI" id="CHEBI:58339"/>
        <dbReference type="ChEBI" id="CHEBI:456216"/>
        <dbReference type="EC" id="2.7.1.25"/>
    </reaction>
</comment>
<dbReference type="Pfam" id="PF01583">
    <property type="entry name" value="APS_kinase"/>
    <property type="match status" value="1"/>
</dbReference>
<evidence type="ECO:0000256" key="11">
    <source>
        <dbReference type="ARBA" id="ARBA00029724"/>
    </source>
</evidence>
<evidence type="ECO:0000256" key="6">
    <source>
        <dbReference type="ARBA" id="ARBA00018163"/>
    </source>
</evidence>
<evidence type="ECO:0000256" key="2">
    <source>
        <dbReference type="ARBA" id="ARBA00002632"/>
    </source>
</evidence>
<dbReference type="NCBIfam" id="NF003013">
    <property type="entry name" value="PRK03846.1"/>
    <property type="match status" value="1"/>
</dbReference>
<evidence type="ECO:0000256" key="7">
    <source>
        <dbReference type="ARBA" id="ARBA00022679"/>
    </source>
</evidence>
<keyword evidence="10 14" id="KW-0067">ATP-binding</keyword>
<dbReference type="RefSeq" id="WP_347703102.1">
    <property type="nucleotide sequence ID" value="NZ_JBDPZD010000001.1"/>
</dbReference>
<dbReference type="SUPFAM" id="SSF52540">
    <property type="entry name" value="P-loop containing nucleoside triphosphate hydrolases"/>
    <property type="match status" value="1"/>
</dbReference>